<reference evidence="7" key="1">
    <citation type="journal article" date="2020" name="J. Eukaryot. Microbiol.">
        <title>De novo Sequencing, Assembly and Annotation of the Transcriptome for the Free-Living Testate Amoeba Arcella intermedia.</title>
        <authorList>
            <person name="Ribeiro G.M."/>
            <person name="Porfirio-Sousa A.L."/>
            <person name="Maurer-Alcala X.X."/>
            <person name="Katz L.A."/>
            <person name="Lahr D.J.G."/>
        </authorList>
    </citation>
    <scope>NUCLEOTIDE SEQUENCE</scope>
</reference>
<evidence type="ECO:0000256" key="1">
    <source>
        <dbReference type="ARBA" id="ARBA00004123"/>
    </source>
</evidence>
<dbReference type="Gene3D" id="3.30.310.50">
    <property type="entry name" value="Alpha-D-phosphohexomutase, C-terminal domain"/>
    <property type="match status" value="1"/>
</dbReference>
<keyword evidence="4" id="KW-0963">Cytoplasm</keyword>
<keyword evidence="6" id="KW-0539">Nucleus</keyword>
<evidence type="ECO:0000313" key="7">
    <source>
        <dbReference type="EMBL" id="NDV41235.1"/>
    </source>
</evidence>
<evidence type="ECO:0008006" key="8">
    <source>
        <dbReference type="Google" id="ProtNLM"/>
    </source>
</evidence>
<evidence type="ECO:0000256" key="6">
    <source>
        <dbReference type="ARBA" id="ARBA00023242"/>
    </source>
</evidence>
<accession>A0A6B2LWI3</accession>
<name>A0A6B2LWI3_9EUKA</name>
<protein>
    <recommendedName>
        <fullName evidence="8">Globin family profile domain-containing protein</fullName>
    </recommendedName>
</protein>
<organism evidence="7">
    <name type="scientific">Arcella intermedia</name>
    <dbReference type="NCBI Taxonomy" id="1963864"/>
    <lineage>
        <taxon>Eukaryota</taxon>
        <taxon>Amoebozoa</taxon>
        <taxon>Tubulinea</taxon>
        <taxon>Elardia</taxon>
        <taxon>Arcellinida</taxon>
        <taxon>Sphaerothecina</taxon>
        <taxon>Arcellidae</taxon>
        <taxon>Arcella</taxon>
    </lineage>
</organism>
<proteinExistence type="inferred from homology"/>
<dbReference type="FunFam" id="3.30.310.50:FF:000005">
    <property type="entry name" value="L antigen family member 3"/>
    <property type="match status" value="1"/>
</dbReference>
<dbReference type="PANTHER" id="PTHR31283:SF5">
    <property type="entry name" value="EKC_KEOPS COMPLEX SUBUNIT LAGE3"/>
    <property type="match status" value="1"/>
</dbReference>
<dbReference type="GO" id="GO:0070525">
    <property type="term" value="P:tRNA threonylcarbamoyladenosine metabolic process"/>
    <property type="evidence" value="ECO:0007669"/>
    <property type="project" value="TreeGrafter"/>
</dbReference>
<dbReference type="AlphaFoldDB" id="A0A6B2LWI3"/>
<dbReference type="Pfam" id="PF09341">
    <property type="entry name" value="Pcc1"/>
    <property type="match status" value="1"/>
</dbReference>
<dbReference type="EMBL" id="GIBP01012266">
    <property type="protein sequence ID" value="NDV41235.1"/>
    <property type="molecule type" value="Transcribed_RNA"/>
</dbReference>
<evidence type="ECO:0000256" key="5">
    <source>
        <dbReference type="ARBA" id="ARBA00022694"/>
    </source>
</evidence>
<comment type="subcellular location">
    <subcellularLocation>
        <location evidence="2">Cytoplasm</location>
    </subcellularLocation>
    <subcellularLocation>
        <location evidence="1">Nucleus</location>
    </subcellularLocation>
</comment>
<sequence length="73" mass="8129">MLSSEWATIVKDALQVDKELKPKLVSKTLSVSGSLLIAEFSAVDTRNLRNSVNGFYDYLVLSMQTLKEFGCTQ</sequence>
<evidence type="ECO:0000256" key="4">
    <source>
        <dbReference type="ARBA" id="ARBA00022490"/>
    </source>
</evidence>
<dbReference type="GO" id="GO:0008033">
    <property type="term" value="P:tRNA processing"/>
    <property type="evidence" value="ECO:0007669"/>
    <property type="project" value="UniProtKB-KW"/>
</dbReference>
<dbReference type="GO" id="GO:0005737">
    <property type="term" value="C:cytoplasm"/>
    <property type="evidence" value="ECO:0007669"/>
    <property type="project" value="UniProtKB-SubCell"/>
</dbReference>
<keyword evidence="5" id="KW-0819">tRNA processing</keyword>
<dbReference type="InterPro" id="IPR015419">
    <property type="entry name" value="CTAG/Pcc1"/>
</dbReference>
<dbReference type="GO" id="GO:0005634">
    <property type="term" value="C:nucleus"/>
    <property type="evidence" value="ECO:0007669"/>
    <property type="project" value="UniProtKB-SubCell"/>
</dbReference>
<evidence type="ECO:0000256" key="3">
    <source>
        <dbReference type="ARBA" id="ARBA00007073"/>
    </source>
</evidence>
<dbReference type="GO" id="GO:0000408">
    <property type="term" value="C:EKC/KEOPS complex"/>
    <property type="evidence" value="ECO:0007669"/>
    <property type="project" value="TreeGrafter"/>
</dbReference>
<comment type="similarity">
    <text evidence="3">Belongs to the CTAG/PCC1 family.</text>
</comment>
<dbReference type="PANTHER" id="PTHR31283">
    <property type="entry name" value="EKC/KEOPS COMPLEX SUBUNIT PCC1 FAMILY MEMBER"/>
    <property type="match status" value="1"/>
</dbReference>
<evidence type="ECO:0000256" key="2">
    <source>
        <dbReference type="ARBA" id="ARBA00004496"/>
    </source>
</evidence>